<dbReference type="Pfam" id="PF00196">
    <property type="entry name" value="GerE"/>
    <property type="match status" value="1"/>
</dbReference>
<dbReference type="RefSeq" id="WP_397676436.1">
    <property type="nucleotide sequence ID" value="NZ_JBIRGH010000032.1"/>
</dbReference>
<dbReference type="GO" id="GO:0005524">
    <property type="term" value="F:ATP binding"/>
    <property type="evidence" value="ECO:0007669"/>
    <property type="project" value="UniProtKB-KW"/>
</dbReference>
<dbReference type="SMART" id="SM00421">
    <property type="entry name" value="HTH_LUXR"/>
    <property type="match status" value="1"/>
</dbReference>
<sequence length="952" mass="103457">MPKELYGRSEESRIITELLDSATAGAGAPALVEGIIGTGKTSLLRWAEEAARQRGMQVLTATATSTEQHFPMGVVHQLLDCLDTAGHQPGPALKELPGQAGREHPDYLQLTELFKTLSRAAQKTPLLLTVDCIQCADPQSLLWLGFLSRRLDSLPVVLLASKRCGEMASDQHLLVEFMEGIRPDRHLRIDDLCPSAALDLAAALASQDPGALDLLITTSGGNPYLLTEQIRTVPAPHTSAAGPTDHAEHPPAELPIRLRAVKDRVLCFLGRLDRHGPRAARVARAASVVGSAVSAELIAELCSLPVEEVSESLDRLSESGILRGTDLTFRHPVLARLLYLDIPHAQRAELHRLTARALHRRGTSPQDITPHLLHAAQLDEPWMPRLLLDAAAALVPHQAPAAMELLDKAAAHGLPAHLAPRTEKLRIQALMGLDLPASVAAQSARVESATHPGERATEALRLADILLRLDEARQARQVLEHAYDQIRCSDAATAARLRRQLTHIRLHEGTCTLFTPRPDTQSSPGHPAPTGEERLEAALLLRTAQGDSAPAATRIAHTLLATPRAPYGSPSWYHALLALLWSGGFDDAHRHIDAEVQIARAHAVPTRLADALATRSLIQLHRGLLDDARTDARQALALLQRIHADRHHTGALARSVMIEVALEKNQIAGLADLLATALPFPATTPTWWQLHLMHSAARALGRLGETQRALGLMAHCEKELRRRKVTNPAILPWRSTTAMLHAGVGNLPDARRLAREEAELAQRWAAPFARGRALLALASITSHSDALRLSTKAAELLDAQQEPLLYAHCLHIAGQAHQQGGNTIRARELLHRATEVGVSLGADGLVEVVQRALRSAGGRPDPRKDSTEALLTPTERQVAELASRGMSNRSIARLLQVSLRNVESHLTHSYRKLRISGRHGLTKYFPAQDSTPAPLILHGHQAVSYLRQPQSA</sequence>
<gene>
    <name evidence="5" type="ORF">ACH4GP_34455</name>
</gene>
<dbReference type="PRINTS" id="PR00038">
    <property type="entry name" value="HTHLUXR"/>
</dbReference>
<dbReference type="Gene3D" id="1.10.10.10">
    <property type="entry name" value="Winged helix-like DNA-binding domain superfamily/Winged helix DNA-binding domain"/>
    <property type="match status" value="1"/>
</dbReference>
<dbReference type="PROSITE" id="PS50043">
    <property type="entry name" value="HTH_LUXR_2"/>
    <property type="match status" value="1"/>
</dbReference>
<dbReference type="SUPFAM" id="SSF48452">
    <property type="entry name" value="TPR-like"/>
    <property type="match status" value="1"/>
</dbReference>
<dbReference type="SUPFAM" id="SSF46894">
    <property type="entry name" value="C-terminal effector domain of the bipartite response regulators"/>
    <property type="match status" value="1"/>
</dbReference>
<dbReference type="PANTHER" id="PTHR16305">
    <property type="entry name" value="TESTICULAR SOLUBLE ADENYLYL CYCLASE"/>
    <property type="match status" value="1"/>
</dbReference>
<dbReference type="SUPFAM" id="SSF52540">
    <property type="entry name" value="P-loop containing nucleoside triphosphate hydrolases"/>
    <property type="match status" value="1"/>
</dbReference>
<reference evidence="5 6" key="1">
    <citation type="submission" date="2024-10" db="EMBL/GenBank/DDBJ databases">
        <title>The Natural Products Discovery Center: Release of the First 8490 Sequenced Strains for Exploring Actinobacteria Biosynthetic Diversity.</title>
        <authorList>
            <person name="Kalkreuter E."/>
            <person name="Kautsar S.A."/>
            <person name="Yang D."/>
            <person name="Bader C.D."/>
            <person name="Teijaro C.N."/>
            <person name="Fluegel L."/>
            <person name="Davis C.M."/>
            <person name="Simpson J.R."/>
            <person name="Lauterbach L."/>
            <person name="Steele A.D."/>
            <person name="Gui C."/>
            <person name="Meng S."/>
            <person name="Li G."/>
            <person name="Viehrig K."/>
            <person name="Ye F."/>
            <person name="Su P."/>
            <person name="Kiefer A.F."/>
            <person name="Nichols A."/>
            <person name="Cepeda A.J."/>
            <person name="Yan W."/>
            <person name="Fan B."/>
            <person name="Jiang Y."/>
            <person name="Adhikari A."/>
            <person name="Zheng C.-J."/>
            <person name="Schuster L."/>
            <person name="Cowan T.M."/>
            <person name="Smanski M.J."/>
            <person name="Chevrette M.G."/>
            <person name="De Carvalho L.P.S."/>
            <person name="Shen B."/>
        </authorList>
    </citation>
    <scope>NUCLEOTIDE SEQUENCE [LARGE SCALE GENOMIC DNA]</scope>
    <source>
        <strain evidence="5 6">NPDC018013</strain>
    </source>
</reference>
<evidence type="ECO:0000313" key="6">
    <source>
        <dbReference type="Proteomes" id="UP001610990"/>
    </source>
</evidence>
<dbReference type="InterPro" id="IPR041664">
    <property type="entry name" value="AAA_16"/>
</dbReference>
<evidence type="ECO:0000256" key="1">
    <source>
        <dbReference type="ARBA" id="ARBA00022741"/>
    </source>
</evidence>
<dbReference type="CDD" id="cd06170">
    <property type="entry name" value="LuxR_C_like"/>
    <property type="match status" value="1"/>
</dbReference>
<dbReference type="InterPro" id="IPR027417">
    <property type="entry name" value="P-loop_NTPase"/>
</dbReference>
<dbReference type="Gene3D" id="1.25.40.10">
    <property type="entry name" value="Tetratricopeptide repeat domain"/>
    <property type="match status" value="1"/>
</dbReference>
<comment type="caution">
    <text evidence="5">The sequence shown here is derived from an EMBL/GenBank/DDBJ whole genome shotgun (WGS) entry which is preliminary data.</text>
</comment>
<dbReference type="PROSITE" id="PS00622">
    <property type="entry name" value="HTH_LUXR_1"/>
    <property type="match status" value="1"/>
</dbReference>
<keyword evidence="1" id="KW-0547">Nucleotide-binding</keyword>
<accession>A0ABW7RRC7</accession>
<evidence type="ECO:0000313" key="5">
    <source>
        <dbReference type="EMBL" id="MFH8589419.1"/>
    </source>
</evidence>
<dbReference type="PANTHER" id="PTHR16305:SF35">
    <property type="entry name" value="TRANSCRIPTIONAL ACTIVATOR DOMAIN"/>
    <property type="match status" value="1"/>
</dbReference>
<proteinExistence type="predicted"/>
<evidence type="ECO:0000256" key="3">
    <source>
        <dbReference type="SAM" id="MobiDB-lite"/>
    </source>
</evidence>
<dbReference type="InterPro" id="IPR011990">
    <property type="entry name" value="TPR-like_helical_dom_sf"/>
</dbReference>
<evidence type="ECO:0000256" key="2">
    <source>
        <dbReference type="ARBA" id="ARBA00022840"/>
    </source>
</evidence>
<keyword evidence="6" id="KW-1185">Reference proteome</keyword>
<dbReference type="EMBL" id="JBIRGH010000032">
    <property type="protein sequence ID" value="MFH8589419.1"/>
    <property type="molecule type" value="Genomic_DNA"/>
</dbReference>
<organism evidence="5 6">
    <name type="scientific">Streptomyces celluloflavus</name>
    <dbReference type="NCBI Taxonomy" id="58344"/>
    <lineage>
        <taxon>Bacteria</taxon>
        <taxon>Bacillati</taxon>
        <taxon>Actinomycetota</taxon>
        <taxon>Actinomycetes</taxon>
        <taxon>Kitasatosporales</taxon>
        <taxon>Streptomycetaceae</taxon>
        <taxon>Streptomyces</taxon>
    </lineage>
</organism>
<feature type="domain" description="HTH luxR-type" evidence="4">
    <location>
        <begin position="864"/>
        <end position="929"/>
    </location>
</feature>
<keyword evidence="2 5" id="KW-0067">ATP-binding</keyword>
<evidence type="ECO:0000259" key="4">
    <source>
        <dbReference type="PROSITE" id="PS50043"/>
    </source>
</evidence>
<feature type="region of interest" description="Disordered" evidence="3">
    <location>
        <begin position="512"/>
        <end position="531"/>
    </location>
</feature>
<dbReference type="InterPro" id="IPR016032">
    <property type="entry name" value="Sig_transdc_resp-reg_C-effctor"/>
</dbReference>
<dbReference type="Pfam" id="PF13191">
    <property type="entry name" value="AAA_16"/>
    <property type="match status" value="1"/>
</dbReference>
<dbReference type="Proteomes" id="UP001610990">
    <property type="component" value="Unassembled WGS sequence"/>
</dbReference>
<protein>
    <submittedName>
        <fullName evidence="5">BREX system ATP-binding domain-containing protein</fullName>
    </submittedName>
</protein>
<dbReference type="InterPro" id="IPR000792">
    <property type="entry name" value="Tscrpt_reg_LuxR_C"/>
</dbReference>
<dbReference type="InterPro" id="IPR036388">
    <property type="entry name" value="WH-like_DNA-bd_sf"/>
</dbReference>
<name>A0ABW7RRC7_9ACTN</name>